<dbReference type="EMBL" id="LXEP01000047">
    <property type="protein sequence ID" value="OAT16763.1"/>
    <property type="molecule type" value="Genomic_DNA"/>
</dbReference>
<name>A0A1B7HM88_9ENTR</name>
<organism evidence="2 3">
    <name type="scientific">Buttiauxella gaviniae ATCC 51604</name>
    <dbReference type="NCBI Taxonomy" id="1354253"/>
    <lineage>
        <taxon>Bacteria</taxon>
        <taxon>Pseudomonadati</taxon>
        <taxon>Pseudomonadota</taxon>
        <taxon>Gammaproteobacteria</taxon>
        <taxon>Enterobacterales</taxon>
        <taxon>Enterobacteriaceae</taxon>
        <taxon>Buttiauxella</taxon>
    </lineage>
</organism>
<protein>
    <recommendedName>
        <fullName evidence="1">Tip attachment protein J central straight fiber domain-containing protein</fullName>
    </recommendedName>
</protein>
<accession>A0A1B7HM88</accession>
<dbReference type="AlphaFoldDB" id="A0A1B7HM88"/>
<evidence type="ECO:0000259" key="1">
    <source>
        <dbReference type="Pfam" id="PF09327"/>
    </source>
</evidence>
<proteinExistence type="predicted"/>
<dbReference type="PATRIC" id="fig|1354253.4.peg.4637"/>
<feature type="domain" description="Tip attachment protein J central straight fiber" evidence="1">
    <location>
        <begin position="128"/>
        <end position="160"/>
    </location>
</feature>
<sequence>MKNTHQMSRVKVALPPMGIVTHDDQGNAIRLGEKYRVHLYAVKPGWEQRGTFDGFMVGCAIGSGCSSSECNIARDVIVPDGYQIIALRIGDNNQPVSWESLPVEFVGGYLPGSDAVGFDASFLGENPASSKLSSGYTIEVGTDKGGKQYAAGMAVGVGDAATKTRLSDDMRDAVIDAVRESRLFAELIPQSKVEFLAEQFKVTSGALGSPHNSNVITVNINTQHNDEELSAVIAKAIQASLRPGGLIHNSIQKR</sequence>
<evidence type="ECO:0000313" key="3">
    <source>
        <dbReference type="Proteomes" id="UP000078504"/>
    </source>
</evidence>
<dbReference type="Proteomes" id="UP000078504">
    <property type="component" value="Unassembled WGS sequence"/>
</dbReference>
<comment type="caution">
    <text evidence="2">The sequence shown here is derived from an EMBL/GenBank/DDBJ whole genome shotgun (WGS) entry which is preliminary data.</text>
</comment>
<evidence type="ECO:0000313" key="2">
    <source>
        <dbReference type="EMBL" id="OAT16763.1"/>
    </source>
</evidence>
<dbReference type="InterPro" id="IPR015406">
    <property type="entry name" value="GpJ_CSF"/>
</dbReference>
<gene>
    <name evidence="2" type="ORF">M977_04513</name>
</gene>
<dbReference type="Pfam" id="PF09327">
    <property type="entry name" value="Phage_Tail_Tip"/>
    <property type="match status" value="1"/>
</dbReference>
<reference evidence="2 3" key="1">
    <citation type="submission" date="2016-04" db="EMBL/GenBank/DDBJ databases">
        <title>ATOL: Assembling a taxonomically balanced genome-scale reconstruction of the evolutionary history of the Enterobacteriaceae.</title>
        <authorList>
            <person name="Plunkett G.III."/>
            <person name="Neeno-Eckwall E.C."/>
            <person name="Glasner J.D."/>
            <person name="Perna N.T."/>
        </authorList>
    </citation>
    <scope>NUCLEOTIDE SEQUENCE [LARGE SCALE GENOMIC DNA]</scope>
    <source>
        <strain evidence="2 3">ATCC 51604</strain>
    </source>
</reference>
<dbReference type="RefSeq" id="WP_064519072.1">
    <property type="nucleotide sequence ID" value="NZ_LXEP01000047.1"/>
</dbReference>